<name>A0A8H7Z1K7_AJECA</name>
<dbReference type="EMBL" id="JAEVHI010000001">
    <property type="protein sequence ID" value="KAG5302560.1"/>
    <property type="molecule type" value="Genomic_DNA"/>
</dbReference>
<dbReference type="AlphaFoldDB" id="A0A8H7Z1K7"/>
<comment type="caution">
    <text evidence="1">The sequence shown here is derived from an EMBL/GenBank/DDBJ whole genome shotgun (WGS) entry which is preliminary data.</text>
</comment>
<proteinExistence type="predicted"/>
<protein>
    <submittedName>
        <fullName evidence="1">Uncharacterized protein</fullName>
    </submittedName>
</protein>
<dbReference type="VEuPathDB" id="FungiDB:I7I52_00241"/>
<evidence type="ECO:0000313" key="2">
    <source>
        <dbReference type="Proteomes" id="UP000670092"/>
    </source>
</evidence>
<dbReference type="Proteomes" id="UP000670092">
    <property type="component" value="Unassembled WGS sequence"/>
</dbReference>
<reference evidence="1 2" key="1">
    <citation type="submission" date="2021-01" db="EMBL/GenBank/DDBJ databases">
        <title>Chromosome-level genome assembly of a human fungal pathogen reveals clustering of transcriptionally co-regulated genes.</title>
        <authorList>
            <person name="Voorhies M."/>
            <person name="Cohen S."/>
            <person name="Shea T.P."/>
            <person name="Petrus S."/>
            <person name="Munoz J.F."/>
            <person name="Poplawski S."/>
            <person name="Goldman W.E."/>
            <person name="Michael T."/>
            <person name="Cuomo C.A."/>
            <person name="Sil A."/>
            <person name="Beyhan S."/>
        </authorList>
    </citation>
    <scope>NUCLEOTIDE SEQUENCE [LARGE SCALE GENOMIC DNA]</scope>
    <source>
        <strain evidence="1 2">G184AR</strain>
    </source>
</reference>
<accession>A0A8H7Z1K7</accession>
<organism evidence="1 2">
    <name type="scientific">Ajellomyces capsulatus</name>
    <name type="common">Darling's disease fungus</name>
    <name type="synonym">Histoplasma capsulatum</name>
    <dbReference type="NCBI Taxonomy" id="5037"/>
    <lineage>
        <taxon>Eukaryota</taxon>
        <taxon>Fungi</taxon>
        <taxon>Dikarya</taxon>
        <taxon>Ascomycota</taxon>
        <taxon>Pezizomycotina</taxon>
        <taxon>Eurotiomycetes</taxon>
        <taxon>Eurotiomycetidae</taxon>
        <taxon>Onygenales</taxon>
        <taxon>Ajellomycetaceae</taxon>
        <taxon>Histoplasma</taxon>
    </lineage>
</organism>
<sequence>MMSLARAFICRQVGTLASKSLILASVYLEFVILTSRPRRISRALLRRRTKTGATRPAESISYEKQFHGESYKIR</sequence>
<gene>
    <name evidence="1" type="ORF">I7I52_00241</name>
</gene>
<evidence type="ECO:0000313" key="1">
    <source>
        <dbReference type="EMBL" id="KAG5302560.1"/>
    </source>
</evidence>